<organism evidence="1 2">
    <name type="scientific">Sphingomonas tabacisoli</name>
    <dbReference type="NCBI Taxonomy" id="2249466"/>
    <lineage>
        <taxon>Bacteria</taxon>
        <taxon>Pseudomonadati</taxon>
        <taxon>Pseudomonadota</taxon>
        <taxon>Alphaproteobacteria</taxon>
        <taxon>Sphingomonadales</taxon>
        <taxon>Sphingomonadaceae</taxon>
        <taxon>Sphingomonas</taxon>
    </lineage>
</organism>
<dbReference type="RefSeq" id="WP_380887035.1">
    <property type="nucleotide sequence ID" value="NZ_JBHUDY010000001.1"/>
</dbReference>
<accession>A0ABW4I0I3</accession>
<dbReference type="EMBL" id="JBHUDY010000001">
    <property type="protein sequence ID" value="MFD1610908.1"/>
    <property type="molecule type" value="Genomic_DNA"/>
</dbReference>
<reference evidence="2" key="1">
    <citation type="journal article" date="2019" name="Int. J. Syst. Evol. Microbiol.">
        <title>The Global Catalogue of Microorganisms (GCM) 10K type strain sequencing project: providing services to taxonomists for standard genome sequencing and annotation.</title>
        <authorList>
            <consortium name="The Broad Institute Genomics Platform"/>
            <consortium name="The Broad Institute Genome Sequencing Center for Infectious Disease"/>
            <person name="Wu L."/>
            <person name="Ma J."/>
        </authorList>
    </citation>
    <scope>NUCLEOTIDE SEQUENCE [LARGE SCALE GENOMIC DNA]</scope>
    <source>
        <strain evidence="2">CGMCC 1.16275</strain>
    </source>
</reference>
<comment type="caution">
    <text evidence="1">The sequence shown here is derived from an EMBL/GenBank/DDBJ whole genome shotgun (WGS) entry which is preliminary data.</text>
</comment>
<proteinExistence type="predicted"/>
<evidence type="ECO:0000313" key="2">
    <source>
        <dbReference type="Proteomes" id="UP001597115"/>
    </source>
</evidence>
<sequence length="149" mass="15999">MRASSPADGVLAVTIGSIVALLLASSGDGTVLFAQLTIRQQLIIRVPSRVRLPPDPVPYKEKDGPKCVAADELAGAQISNYGVDLLLRGGKRVRAKLAGDCPPLDYYSGFYIRQGSDGKVCEGRDSIRVRSGGSCEIDRFRALVPLRKK</sequence>
<keyword evidence="2" id="KW-1185">Reference proteome</keyword>
<evidence type="ECO:0000313" key="1">
    <source>
        <dbReference type="EMBL" id="MFD1610908.1"/>
    </source>
</evidence>
<name>A0ABW4I0I3_9SPHN</name>
<dbReference type="Proteomes" id="UP001597115">
    <property type="component" value="Unassembled WGS sequence"/>
</dbReference>
<protein>
    <submittedName>
        <fullName evidence="1">Uncharacterized protein</fullName>
    </submittedName>
</protein>
<gene>
    <name evidence="1" type="ORF">ACFSCW_03735</name>
</gene>